<dbReference type="InterPro" id="IPR000182">
    <property type="entry name" value="GNAT_dom"/>
</dbReference>
<dbReference type="CDD" id="cd04301">
    <property type="entry name" value="NAT_SF"/>
    <property type="match status" value="1"/>
</dbReference>
<evidence type="ECO:0000313" key="5">
    <source>
        <dbReference type="Proteomes" id="UP000325614"/>
    </source>
</evidence>
<evidence type="ECO:0000256" key="2">
    <source>
        <dbReference type="ARBA" id="ARBA00023315"/>
    </source>
</evidence>
<keyword evidence="5" id="KW-1185">Reference proteome</keyword>
<feature type="domain" description="N-acetyltransferase" evidence="3">
    <location>
        <begin position="6"/>
        <end position="155"/>
    </location>
</feature>
<dbReference type="PROSITE" id="PS51186">
    <property type="entry name" value="GNAT"/>
    <property type="match status" value="1"/>
</dbReference>
<dbReference type="AlphaFoldDB" id="A0A5P9JYQ9"/>
<dbReference type="PANTHER" id="PTHR43800:SF1">
    <property type="entry name" value="PEPTIDYL-LYSINE N-ACETYLTRANSFERASE YJAB"/>
    <property type="match status" value="1"/>
</dbReference>
<evidence type="ECO:0000313" key="4">
    <source>
        <dbReference type="EMBL" id="QFU17563.1"/>
    </source>
</evidence>
<dbReference type="InterPro" id="IPR016181">
    <property type="entry name" value="Acyl_CoA_acyltransferase"/>
</dbReference>
<dbReference type="EMBL" id="CP045423">
    <property type="protein sequence ID" value="QFU17563.1"/>
    <property type="molecule type" value="Genomic_DNA"/>
</dbReference>
<accession>A0A5P9JYQ9</accession>
<keyword evidence="2" id="KW-0012">Acyltransferase</keyword>
<organism evidence="4 5">
    <name type="scientific">Microvirga thermotolerans</name>
    <dbReference type="NCBI Taxonomy" id="2651334"/>
    <lineage>
        <taxon>Bacteria</taxon>
        <taxon>Pseudomonadati</taxon>
        <taxon>Pseudomonadota</taxon>
        <taxon>Alphaproteobacteria</taxon>
        <taxon>Hyphomicrobiales</taxon>
        <taxon>Methylobacteriaceae</taxon>
        <taxon>Microvirga</taxon>
    </lineage>
</organism>
<dbReference type="Pfam" id="PF13508">
    <property type="entry name" value="Acetyltransf_7"/>
    <property type="match status" value="1"/>
</dbReference>
<protein>
    <submittedName>
        <fullName evidence="4">GNAT family N-acetyltransferase</fullName>
    </submittedName>
</protein>
<gene>
    <name evidence="4" type="ORF">GDR74_15830</name>
</gene>
<evidence type="ECO:0000256" key="1">
    <source>
        <dbReference type="ARBA" id="ARBA00022679"/>
    </source>
</evidence>
<dbReference type="SUPFAM" id="SSF55729">
    <property type="entry name" value="Acyl-CoA N-acyltransferases (Nat)"/>
    <property type="match status" value="1"/>
</dbReference>
<sequence>MMGGGYAIRPSRPDDLERLAAVERSAATVYFEALGIRAGIPETMPPAVLRACHEAGLVWVAADGSGDPVGFLAAAEVDGIPFVKEMSVHRDHQGRGLGRRLMEALAGHAAQRGRAALALTTDRFIPFNAPFYARLGFVELPPGEATEGLRRILAEEAAQGFDPRRRVLMVRSLRALQDGAVPLYPERRTEERS</sequence>
<evidence type="ECO:0000259" key="3">
    <source>
        <dbReference type="PROSITE" id="PS51186"/>
    </source>
</evidence>
<dbReference type="GO" id="GO:0016747">
    <property type="term" value="F:acyltransferase activity, transferring groups other than amino-acyl groups"/>
    <property type="evidence" value="ECO:0007669"/>
    <property type="project" value="InterPro"/>
</dbReference>
<dbReference type="Proteomes" id="UP000325614">
    <property type="component" value="Chromosome"/>
</dbReference>
<proteinExistence type="predicted"/>
<dbReference type="Gene3D" id="3.40.630.30">
    <property type="match status" value="1"/>
</dbReference>
<dbReference type="RefSeq" id="WP_152587197.1">
    <property type="nucleotide sequence ID" value="NZ_CP045423.1"/>
</dbReference>
<dbReference type="KEGG" id="mico:GDR74_15830"/>
<name>A0A5P9JYQ9_9HYPH</name>
<keyword evidence="1 4" id="KW-0808">Transferase</keyword>
<reference evidence="4 5" key="1">
    <citation type="submission" date="2019-10" db="EMBL/GenBank/DDBJ databases">
        <title>Isolation, Identification of Microvirga thermotolerans HR1, a novel thermophilic bacterium and Comparative Genomics of the genus Microvirga.</title>
        <authorList>
            <person name="Li J."/>
            <person name="Zhang W."/>
            <person name="Lin M."/>
            <person name="Wang J."/>
        </authorList>
    </citation>
    <scope>NUCLEOTIDE SEQUENCE [LARGE SCALE GENOMIC DNA]</scope>
    <source>
        <strain evidence="4 5">HR1</strain>
    </source>
</reference>
<dbReference type="PANTHER" id="PTHR43800">
    <property type="entry name" value="PEPTIDYL-LYSINE N-ACETYLTRANSFERASE YJAB"/>
    <property type="match status" value="1"/>
</dbReference>